<dbReference type="Pfam" id="PF18906">
    <property type="entry name" value="Phage_tube_2"/>
    <property type="match status" value="1"/>
</dbReference>
<dbReference type="Proteomes" id="UP001500630">
    <property type="component" value="Unassembled WGS sequence"/>
</dbReference>
<keyword evidence="2" id="KW-1185">Reference proteome</keyword>
<gene>
    <name evidence="1" type="ORF">GCM10022419_033900</name>
</gene>
<accession>A0ABP6WHJ1</accession>
<evidence type="ECO:0008006" key="3">
    <source>
        <dbReference type="Google" id="ProtNLM"/>
    </source>
</evidence>
<protein>
    <recommendedName>
        <fullName evidence="3">Phage tail protein</fullName>
    </recommendedName>
</protein>
<proteinExistence type="predicted"/>
<organism evidence="1 2">
    <name type="scientific">Nonomuraea rosea</name>
    <dbReference type="NCBI Taxonomy" id="638574"/>
    <lineage>
        <taxon>Bacteria</taxon>
        <taxon>Bacillati</taxon>
        <taxon>Actinomycetota</taxon>
        <taxon>Actinomycetes</taxon>
        <taxon>Streptosporangiales</taxon>
        <taxon>Streptosporangiaceae</taxon>
        <taxon>Nonomuraea</taxon>
    </lineage>
</organism>
<evidence type="ECO:0000313" key="1">
    <source>
        <dbReference type="EMBL" id="GAA3550842.1"/>
    </source>
</evidence>
<sequence>MATGTGLDAQLGFAAETVVGTPVTVTKFCEFNSEGLAWKPSFVEPAGLRVGRKYKRASRLVQSRKTVEGGLEMEWPTKGAGTLVAHALGSAGVPVQIAATTAYKQIHVPGGLVGKGLTIQVGRPEPSGTVRAHTYTGCKVVSWEFKLSNDGTLVLALEFDGWDESTATALATASFPTGVEVFSFQQAVLKLGGTPSTASGEMSVSGGTTVSTIVTEISIKGDNPLAVERYGIGQTGVKKEQLENDFPTLTGSLSAEFNRTELYDLLKNNTTVALELTLTGSLIASGNNYLISFILPACKIKEAAPSVEGPDIVQMTTSFEGYDNEVDAPIQIKIVSTDTTL</sequence>
<dbReference type="RefSeq" id="WP_345562748.1">
    <property type="nucleotide sequence ID" value="NZ_BAABDQ010000006.1"/>
</dbReference>
<comment type="caution">
    <text evidence="1">The sequence shown here is derived from an EMBL/GenBank/DDBJ whole genome shotgun (WGS) entry which is preliminary data.</text>
</comment>
<reference evidence="2" key="1">
    <citation type="journal article" date="2019" name="Int. J. Syst. Evol. Microbiol.">
        <title>The Global Catalogue of Microorganisms (GCM) 10K type strain sequencing project: providing services to taxonomists for standard genome sequencing and annotation.</title>
        <authorList>
            <consortium name="The Broad Institute Genomics Platform"/>
            <consortium name="The Broad Institute Genome Sequencing Center for Infectious Disease"/>
            <person name="Wu L."/>
            <person name="Ma J."/>
        </authorList>
    </citation>
    <scope>NUCLEOTIDE SEQUENCE [LARGE SCALE GENOMIC DNA]</scope>
    <source>
        <strain evidence="2">JCM 17326</strain>
    </source>
</reference>
<dbReference type="InterPro" id="IPR044000">
    <property type="entry name" value="Phage_tube_2"/>
</dbReference>
<dbReference type="EMBL" id="BAABDQ010000006">
    <property type="protein sequence ID" value="GAA3550842.1"/>
    <property type="molecule type" value="Genomic_DNA"/>
</dbReference>
<name>A0ABP6WHJ1_9ACTN</name>
<evidence type="ECO:0000313" key="2">
    <source>
        <dbReference type="Proteomes" id="UP001500630"/>
    </source>
</evidence>